<evidence type="ECO:0000256" key="1">
    <source>
        <dbReference type="SAM" id="MobiDB-lite"/>
    </source>
</evidence>
<protein>
    <submittedName>
        <fullName evidence="2">Uncharacterized protein</fullName>
    </submittedName>
</protein>
<dbReference type="AlphaFoldDB" id="A0A2N9EWF7"/>
<gene>
    <name evidence="2" type="ORF">FSB_LOCUS10999</name>
</gene>
<dbReference type="EMBL" id="OIVN01000624">
    <property type="protein sequence ID" value="SPC83117.1"/>
    <property type="molecule type" value="Genomic_DNA"/>
</dbReference>
<organism evidence="2">
    <name type="scientific">Fagus sylvatica</name>
    <name type="common">Beechnut</name>
    <dbReference type="NCBI Taxonomy" id="28930"/>
    <lineage>
        <taxon>Eukaryota</taxon>
        <taxon>Viridiplantae</taxon>
        <taxon>Streptophyta</taxon>
        <taxon>Embryophyta</taxon>
        <taxon>Tracheophyta</taxon>
        <taxon>Spermatophyta</taxon>
        <taxon>Magnoliopsida</taxon>
        <taxon>eudicotyledons</taxon>
        <taxon>Gunneridae</taxon>
        <taxon>Pentapetalae</taxon>
        <taxon>rosids</taxon>
        <taxon>fabids</taxon>
        <taxon>Fagales</taxon>
        <taxon>Fagaceae</taxon>
        <taxon>Fagus</taxon>
    </lineage>
</organism>
<sequence>MSSRVMHILELANDVHLDQIYLGFYAGSTSGTTGVEWRWCTCMLTWMPSLVGAPPLSWVTDDCGRCGPYSTGYARTFLGRIDAMLTPLGTTWTTKLMSRVTRFSKLYEGPSMRALYLAERVTTQLIGESDIVPDTLMLPLRTPLSVERVGRDISLPSWFVTLRRVDGLLVEMAIARREEATNVDLEEMIGLVGSLKILATQLFEDSYLGPYGDDGDNDDGGGQGSATSRGRKRR</sequence>
<proteinExistence type="predicted"/>
<feature type="region of interest" description="Disordered" evidence="1">
    <location>
        <begin position="210"/>
        <end position="234"/>
    </location>
</feature>
<name>A0A2N9EWF7_FAGSY</name>
<evidence type="ECO:0000313" key="2">
    <source>
        <dbReference type="EMBL" id="SPC83117.1"/>
    </source>
</evidence>
<accession>A0A2N9EWF7</accession>
<reference evidence="2" key="1">
    <citation type="submission" date="2018-02" db="EMBL/GenBank/DDBJ databases">
        <authorList>
            <person name="Cohen D.B."/>
            <person name="Kent A.D."/>
        </authorList>
    </citation>
    <scope>NUCLEOTIDE SEQUENCE</scope>
</reference>